<dbReference type="GO" id="GO:0016831">
    <property type="term" value="F:carboxy-lyase activity"/>
    <property type="evidence" value="ECO:0007669"/>
    <property type="project" value="InterPro"/>
</dbReference>
<dbReference type="RefSeq" id="WP_326840213.1">
    <property type="nucleotide sequence ID" value="NZ_SVNY01000002.1"/>
</dbReference>
<sequence length="263" mass="29050">MIIDGHSHVTLPVQEHIKAMDAAGIDKTVLFSTAFHPEAAKNFAEVKSSMEFLNDLLAGKKGSMVEERQKAVLELRDAIRQYPDRYIGFGAVPAGLERKPTLQYVDETIQKNNLAGMGEFTLGSGQIHLLKNIFCASQEFHNLPIWIHAFFPLTAADIKEISELAKDYSETPVILGHLGESNWLATVALVKEIPNLYLDTSAYYSTFVLASVINEVPKKCFFGVDRPFGDLQLSKNAVLQFAWTSAVANAVLGENIARLLKLA</sequence>
<dbReference type="Pfam" id="PF04909">
    <property type="entry name" value="Amidohydro_2"/>
    <property type="match status" value="1"/>
</dbReference>
<dbReference type="AlphaFoldDB" id="A0A928KW72"/>
<comment type="caution">
    <text evidence="3">The sequence shown here is derived from an EMBL/GenBank/DDBJ whole genome shotgun (WGS) entry which is preliminary data.</text>
</comment>
<dbReference type="SUPFAM" id="SSF51556">
    <property type="entry name" value="Metallo-dependent hydrolases"/>
    <property type="match status" value="1"/>
</dbReference>
<name>A0A928KW72_9FIRM</name>
<protein>
    <submittedName>
        <fullName evidence="3">Amidohydrolase</fullName>
    </submittedName>
</protein>
<feature type="domain" description="Amidohydrolase-related" evidence="2">
    <location>
        <begin position="3"/>
        <end position="262"/>
    </location>
</feature>
<gene>
    <name evidence="3" type="ORF">E7512_06165</name>
</gene>
<keyword evidence="1" id="KW-0456">Lyase</keyword>
<organism evidence="3 4">
    <name type="scientific">Faecalispora sporosphaeroides</name>
    <dbReference type="NCBI Taxonomy" id="1549"/>
    <lineage>
        <taxon>Bacteria</taxon>
        <taxon>Bacillati</taxon>
        <taxon>Bacillota</taxon>
        <taxon>Clostridia</taxon>
        <taxon>Eubacteriales</taxon>
        <taxon>Oscillospiraceae</taxon>
        <taxon>Faecalispora</taxon>
    </lineage>
</organism>
<dbReference type="Gene3D" id="3.20.20.140">
    <property type="entry name" value="Metal-dependent hydrolases"/>
    <property type="match status" value="1"/>
</dbReference>
<dbReference type="GO" id="GO:0016787">
    <property type="term" value="F:hydrolase activity"/>
    <property type="evidence" value="ECO:0007669"/>
    <property type="project" value="InterPro"/>
</dbReference>
<reference evidence="3" key="1">
    <citation type="submission" date="2019-04" db="EMBL/GenBank/DDBJ databases">
        <title>Evolution of Biomass-Degrading Anaerobic Consortia Revealed by Metagenomics.</title>
        <authorList>
            <person name="Peng X."/>
        </authorList>
    </citation>
    <scope>NUCLEOTIDE SEQUENCE</scope>
    <source>
        <strain evidence="3">SIG551</strain>
    </source>
</reference>
<dbReference type="InterPro" id="IPR032466">
    <property type="entry name" value="Metal_Hydrolase"/>
</dbReference>
<dbReference type="PANTHER" id="PTHR21240">
    <property type="entry name" value="2-AMINO-3-CARBOXYLMUCONATE-6-SEMIALDEHYDE DECARBOXYLASE"/>
    <property type="match status" value="1"/>
</dbReference>
<proteinExistence type="predicted"/>
<dbReference type="InterPro" id="IPR006680">
    <property type="entry name" value="Amidohydro-rel"/>
</dbReference>
<dbReference type="EMBL" id="SVNY01000002">
    <property type="protein sequence ID" value="MBE6833155.1"/>
    <property type="molecule type" value="Genomic_DNA"/>
</dbReference>
<evidence type="ECO:0000256" key="1">
    <source>
        <dbReference type="ARBA" id="ARBA00023239"/>
    </source>
</evidence>
<accession>A0A928KW72</accession>
<evidence type="ECO:0000313" key="4">
    <source>
        <dbReference type="Proteomes" id="UP000754750"/>
    </source>
</evidence>
<dbReference type="Proteomes" id="UP000754750">
    <property type="component" value="Unassembled WGS sequence"/>
</dbReference>
<dbReference type="InterPro" id="IPR032465">
    <property type="entry name" value="ACMSD"/>
</dbReference>
<evidence type="ECO:0000313" key="3">
    <source>
        <dbReference type="EMBL" id="MBE6833155.1"/>
    </source>
</evidence>
<evidence type="ECO:0000259" key="2">
    <source>
        <dbReference type="Pfam" id="PF04909"/>
    </source>
</evidence>